<evidence type="ECO:0000313" key="2">
    <source>
        <dbReference type="Proteomes" id="UP000034380"/>
    </source>
</evidence>
<evidence type="ECO:0000313" key="1">
    <source>
        <dbReference type="EMBL" id="KKS12953.1"/>
    </source>
</evidence>
<dbReference type="Proteomes" id="UP000034380">
    <property type="component" value="Unassembled WGS sequence"/>
</dbReference>
<sequence length="35" mass="3970">MSYTSKRQPTSDFATSAGKMALTKQDFWIKIDTLT</sequence>
<comment type="caution">
    <text evidence="1">The sequence shown here is derived from an EMBL/GenBank/DDBJ whole genome shotgun (WGS) entry which is preliminary data.</text>
</comment>
<reference evidence="1 2" key="1">
    <citation type="journal article" date="2015" name="Nature">
        <title>rRNA introns, odd ribosomes, and small enigmatic genomes across a large radiation of phyla.</title>
        <authorList>
            <person name="Brown C.T."/>
            <person name="Hug L.A."/>
            <person name="Thomas B.C."/>
            <person name="Sharon I."/>
            <person name="Castelle C.J."/>
            <person name="Singh A."/>
            <person name="Wilkins M.J."/>
            <person name="Williams K.H."/>
            <person name="Banfield J.F."/>
        </authorList>
    </citation>
    <scope>NUCLEOTIDE SEQUENCE [LARGE SCALE GENOMIC DNA]</scope>
</reference>
<organism evidence="1 2">
    <name type="scientific">Candidatus Yanofskybacteria bacterium GW2011_GWA1_41_6</name>
    <dbReference type="NCBI Taxonomy" id="1619020"/>
    <lineage>
        <taxon>Bacteria</taxon>
        <taxon>Candidatus Yanofskyibacteriota</taxon>
    </lineage>
</organism>
<protein>
    <submittedName>
        <fullName evidence="1">Uncharacterized protein</fullName>
    </submittedName>
</protein>
<dbReference type="EMBL" id="LCBQ01000027">
    <property type="protein sequence ID" value="KKS12953.1"/>
    <property type="molecule type" value="Genomic_DNA"/>
</dbReference>
<gene>
    <name evidence="1" type="ORF">UU70_C0027G0002</name>
</gene>
<proteinExistence type="predicted"/>
<name>A0A0G0ZIW8_9BACT</name>
<accession>A0A0G0ZIW8</accession>
<dbReference type="AlphaFoldDB" id="A0A0G0ZIW8"/>